<dbReference type="RefSeq" id="WP_208006594.1">
    <property type="nucleotide sequence ID" value="NZ_JAGDFX010000023.1"/>
</dbReference>
<keyword evidence="1" id="KW-1133">Transmembrane helix</keyword>
<dbReference type="EMBL" id="JAGDFX010000023">
    <property type="protein sequence ID" value="MBO1520725.1"/>
    <property type="molecule type" value="Genomic_DNA"/>
</dbReference>
<gene>
    <name evidence="2" type="ORF">J3U76_14015</name>
</gene>
<evidence type="ECO:0000256" key="1">
    <source>
        <dbReference type="SAM" id="Phobius"/>
    </source>
</evidence>
<evidence type="ECO:0008006" key="4">
    <source>
        <dbReference type="Google" id="ProtNLM"/>
    </source>
</evidence>
<keyword evidence="1" id="KW-0812">Transmembrane</keyword>
<organism evidence="2 3">
    <name type="scientific">Oceanisphaera pacifica</name>
    <dbReference type="NCBI Taxonomy" id="2818389"/>
    <lineage>
        <taxon>Bacteria</taxon>
        <taxon>Pseudomonadati</taxon>
        <taxon>Pseudomonadota</taxon>
        <taxon>Gammaproteobacteria</taxon>
        <taxon>Aeromonadales</taxon>
        <taxon>Aeromonadaceae</taxon>
        <taxon>Oceanisphaera</taxon>
    </lineage>
</organism>
<keyword evidence="3" id="KW-1185">Reference proteome</keyword>
<feature type="transmembrane region" description="Helical" evidence="1">
    <location>
        <begin position="98"/>
        <end position="118"/>
    </location>
</feature>
<evidence type="ECO:0000313" key="2">
    <source>
        <dbReference type="EMBL" id="MBO1520725.1"/>
    </source>
</evidence>
<keyword evidence="1" id="KW-0472">Membrane</keyword>
<reference evidence="2 3" key="1">
    <citation type="submission" date="2021-03" db="EMBL/GenBank/DDBJ databases">
        <title>Oceanisphaera sp. nov., isolated from the intestine.</title>
        <authorList>
            <person name="Zhao L.-H."/>
            <person name="Shi L.-F."/>
        </authorList>
    </citation>
    <scope>NUCLEOTIDE SEQUENCE [LARGE SCALE GENOMIC DNA]</scope>
    <source>
        <strain evidence="2 3">DM8</strain>
    </source>
</reference>
<dbReference type="Proteomes" id="UP000664882">
    <property type="component" value="Unassembled WGS sequence"/>
</dbReference>
<comment type="caution">
    <text evidence="2">The sequence shown here is derived from an EMBL/GenBank/DDBJ whole genome shotgun (WGS) entry which is preliminary data.</text>
</comment>
<name>A0ABS3NKA6_9GAMM</name>
<sequence length="123" mass="13924">MFESIKNNSAKSRIIEEQLYEQVANELDQGAVREGLWAKALAHSGGSEQTTKALYMKYRVQSIKDELRVTVEIKKQQDKKSTKIGCVEESKNENTDSLSNILTFLGLGVIIFMIWAILSKLWA</sequence>
<proteinExistence type="predicted"/>
<evidence type="ECO:0000313" key="3">
    <source>
        <dbReference type="Proteomes" id="UP000664882"/>
    </source>
</evidence>
<accession>A0ABS3NKA6</accession>
<protein>
    <recommendedName>
        <fullName evidence="4">DUF2956 domain-containing protein</fullName>
    </recommendedName>
</protein>